<evidence type="ECO:0000313" key="4">
    <source>
        <dbReference type="Proteomes" id="UP000554482"/>
    </source>
</evidence>
<feature type="compositionally biased region" description="Basic residues" evidence="2">
    <location>
        <begin position="1"/>
        <end position="10"/>
    </location>
</feature>
<dbReference type="GO" id="GO:0017113">
    <property type="term" value="F:dihydropyrimidine dehydrogenase (NADP+) activity"/>
    <property type="evidence" value="ECO:0007669"/>
    <property type="project" value="TreeGrafter"/>
</dbReference>
<sequence length="160" mass="17498">MGSLCSKHKHYNEADTEENAQAAEIERRIAQETKAEKHIRKILLLGSRFASCVVPRLVVIPPPRFQRPDDAEAIEVNFSCHGMPKHRMGAAVGQDCVLLDVNAKATILVWAKMTPNITDIKQPARVASKSGCEGIAAINTIMSVMGINLDTLRPEPCVKG</sequence>
<dbReference type="AlphaFoldDB" id="A0A7J6W889"/>
<dbReference type="SUPFAM" id="SSF51395">
    <property type="entry name" value="FMN-linked oxidoreductases"/>
    <property type="match status" value="1"/>
</dbReference>
<protein>
    <submittedName>
        <fullName evidence="3">Guanine nucleotide-binding protein alpha-1 subunit</fullName>
    </submittedName>
</protein>
<evidence type="ECO:0000313" key="3">
    <source>
        <dbReference type="EMBL" id="KAF5193213.1"/>
    </source>
</evidence>
<keyword evidence="1" id="KW-0560">Oxidoreductase</keyword>
<dbReference type="InterPro" id="IPR013785">
    <property type="entry name" value="Aldolase_TIM"/>
</dbReference>
<dbReference type="PANTHER" id="PTHR43073:SF2">
    <property type="entry name" value="DIHYDROPYRIMIDINE DEHYDROGENASE [NADP(+)]"/>
    <property type="match status" value="1"/>
</dbReference>
<dbReference type="Gene3D" id="3.20.20.70">
    <property type="entry name" value="Aldolase class I"/>
    <property type="match status" value="1"/>
</dbReference>
<comment type="caution">
    <text evidence="3">The sequence shown here is derived from an EMBL/GenBank/DDBJ whole genome shotgun (WGS) entry which is preliminary data.</text>
</comment>
<organism evidence="3 4">
    <name type="scientific">Thalictrum thalictroides</name>
    <name type="common">Rue-anemone</name>
    <name type="synonym">Anemone thalictroides</name>
    <dbReference type="NCBI Taxonomy" id="46969"/>
    <lineage>
        <taxon>Eukaryota</taxon>
        <taxon>Viridiplantae</taxon>
        <taxon>Streptophyta</taxon>
        <taxon>Embryophyta</taxon>
        <taxon>Tracheophyta</taxon>
        <taxon>Spermatophyta</taxon>
        <taxon>Magnoliopsida</taxon>
        <taxon>Ranunculales</taxon>
        <taxon>Ranunculaceae</taxon>
        <taxon>Thalictroideae</taxon>
        <taxon>Thalictrum</taxon>
    </lineage>
</organism>
<keyword evidence="4" id="KW-1185">Reference proteome</keyword>
<dbReference type="GO" id="GO:0050661">
    <property type="term" value="F:NADP binding"/>
    <property type="evidence" value="ECO:0007669"/>
    <property type="project" value="TreeGrafter"/>
</dbReference>
<reference evidence="3 4" key="1">
    <citation type="submission" date="2020-06" db="EMBL/GenBank/DDBJ databases">
        <title>Transcriptomic and genomic resources for Thalictrum thalictroides and T. hernandezii: Facilitating candidate gene discovery in an emerging model plant lineage.</title>
        <authorList>
            <person name="Arias T."/>
            <person name="Riano-Pachon D.M."/>
            <person name="Di Stilio V.S."/>
        </authorList>
    </citation>
    <scope>NUCLEOTIDE SEQUENCE [LARGE SCALE GENOMIC DNA]</scope>
    <source>
        <strain evidence="4">cv. WT478/WT964</strain>
        <tissue evidence="3">Leaves</tissue>
    </source>
</reference>
<dbReference type="Proteomes" id="UP000554482">
    <property type="component" value="Unassembled WGS sequence"/>
</dbReference>
<accession>A0A7J6W889</accession>
<dbReference type="EMBL" id="JABWDY010020364">
    <property type="protein sequence ID" value="KAF5193213.1"/>
    <property type="molecule type" value="Genomic_DNA"/>
</dbReference>
<dbReference type="UniPathway" id="UPA00131"/>
<name>A0A7J6W889_THATH</name>
<evidence type="ECO:0000256" key="1">
    <source>
        <dbReference type="ARBA" id="ARBA00023002"/>
    </source>
</evidence>
<feature type="non-terminal residue" evidence="3">
    <location>
        <position position="160"/>
    </location>
</feature>
<dbReference type="GO" id="GO:0019483">
    <property type="term" value="P:beta-alanine biosynthetic process"/>
    <property type="evidence" value="ECO:0007669"/>
    <property type="project" value="UniProtKB-UniPathway"/>
</dbReference>
<gene>
    <name evidence="3" type="ORF">FRX31_017201</name>
</gene>
<proteinExistence type="predicted"/>
<dbReference type="PANTHER" id="PTHR43073">
    <property type="entry name" value="DIHYDROPYRIMIDINE DEHYDROGENASE [NADP(+)]"/>
    <property type="match status" value="1"/>
</dbReference>
<dbReference type="GO" id="GO:0006210">
    <property type="term" value="P:thymine catabolic process"/>
    <property type="evidence" value="ECO:0007669"/>
    <property type="project" value="TreeGrafter"/>
</dbReference>
<evidence type="ECO:0000256" key="2">
    <source>
        <dbReference type="SAM" id="MobiDB-lite"/>
    </source>
</evidence>
<dbReference type="GO" id="GO:0002058">
    <property type="term" value="F:uracil binding"/>
    <property type="evidence" value="ECO:0007669"/>
    <property type="project" value="TreeGrafter"/>
</dbReference>
<dbReference type="OrthoDB" id="4327079at2759"/>
<dbReference type="GO" id="GO:0006212">
    <property type="term" value="P:uracil catabolic process"/>
    <property type="evidence" value="ECO:0007669"/>
    <property type="project" value="TreeGrafter"/>
</dbReference>
<feature type="region of interest" description="Disordered" evidence="2">
    <location>
        <begin position="1"/>
        <end position="20"/>
    </location>
</feature>